<dbReference type="OrthoDB" id="3443870at2"/>
<comment type="caution">
    <text evidence="1">The sequence shown here is derived from an EMBL/GenBank/DDBJ whole genome shotgun (WGS) entry which is preliminary data.</text>
</comment>
<evidence type="ECO:0008006" key="3">
    <source>
        <dbReference type="Google" id="ProtNLM"/>
    </source>
</evidence>
<dbReference type="Gene3D" id="3.30.950.30">
    <property type="entry name" value="Schlafen, AAA domain"/>
    <property type="match status" value="1"/>
</dbReference>
<reference evidence="2" key="1">
    <citation type="submission" date="2016-07" db="EMBL/GenBank/DDBJ databases">
        <title>Sequence Frankia sp. strain CcI1.17.</title>
        <authorList>
            <person name="Ghodhbane-Gtari F."/>
            <person name="Swanson E."/>
            <person name="Gueddou A."/>
            <person name="Morris K."/>
            <person name="Hezbri K."/>
            <person name="Ktari A."/>
            <person name="Nouioui I."/>
            <person name="Abebe-Akele F."/>
            <person name="Simpson S."/>
            <person name="Thomas K."/>
            <person name="Gtari M."/>
            <person name="Tisa L.S."/>
            <person name="Hurst S."/>
        </authorList>
    </citation>
    <scope>NUCLEOTIDE SEQUENCE [LARGE SCALE GENOMIC DNA]</scope>
    <source>
        <strain evidence="2">Cc1.17</strain>
    </source>
</reference>
<evidence type="ECO:0000313" key="2">
    <source>
        <dbReference type="Proteomes" id="UP000179627"/>
    </source>
</evidence>
<name>A0A1S1R8M1_9ACTN</name>
<protein>
    <recommendedName>
        <fullName evidence="3">Schlafen AlbA-2 domain-containing protein</fullName>
    </recommendedName>
</protein>
<organism evidence="1 2">
    <name type="scientific">Parafrankia colletiae</name>
    <dbReference type="NCBI Taxonomy" id="573497"/>
    <lineage>
        <taxon>Bacteria</taxon>
        <taxon>Bacillati</taxon>
        <taxon>Actinomycetota</taxon>
        <taxon>Actinomycetes</taxon>
        <taxon>Frankiales</taxon>
        <taxon>Frankiaceae</taxon>
        <taxon>Parafrankia</taxon>
    </lineage>
</organism>
<dbReference type="InterPro" id="IPR038461">
    <property type="entry name" value="Schlafen_AlbA_2_dom_sf"/>
</dbReference>
<dbReference type="AlphaFoldDB" id="A0A1S1R8M1"/>
<sequence>MTAWRFPRLEALLGARWDRVTYRQVAGMVDVPAPAASDLQLRGEPYQVADTAGGPAADAEIADNAGAARERARRGEARERGRDALARDVAALANGAGGLLVVGIAADSQGRAATVVPVPVSAGDLRWMDTVLATRVCPRPLTQARVVADPDDRGRGFLLIAVAASVSGPHAVSGAGGTLTYPRRSGATTVNLSEEEVAQAYRRRFADLDARESDLGDLDDVHGQIRRLLHRSAPDGARVTVSLLPDIPGDHSVTAASHHAFTAEVTGQVPFIGARDRNTWTAHTLRPGRFIAHGGAGGEPREPVCVLHSTGAGSIAVRVRATPALTDASRQISDEDVVDAVLSGLRFLARHARDRTGTGGTATIRAQIETASGDLRLAHFSPWVDQLGDAVLSHSPSSTGRADLDDLAEDGSRLVAATHHLTTLLFQEFGYAEPAQTSGDGRIRLAGWATWRTEYLVWAKESGIPVDAPDRD</sequence>
<dbReference type="EMBL" id="MBLM01000047">
    <property type="protein sequence ID" value="OHV42286.1"/>
    <property type="molecule type" value="Genomic_DNA"/>
</dbReference>
<evidence type="ECO:0000313" key="1">
    <source>
        <dbReference type="EMBL" id="OHV42286.1"/>
    </source>
</evidence>
<gene>
    <name evidence="1" type="ORF">CC117_11910</name>
</gene>
<accession>A0A1S1R8M1</accession>
<dbReference type="Proteomes" id="UP000179627">
    <property type="component" value="Unassembled WGS sequence"/>
</dbReference>
<keyword evidence="2" id="KW-1185">Reference proteome</keyword>
<dbReference type="RefSeq" id="WP_071082937.1">
    <property type="nucleotide sequence ID" value="NZ_MBLM01000047.1"/>
</dbReference>
<proteinExistence type="predicted"/>